<dbReference type="InterPro" id="IPR036116">
    <property type="entry name" value="FN3_sf"/>
</dbReference>
<accession>A0A2J0N3B3</accession>
<evidence type="ECO:0000259" key="2">
    <source>
        <dbReference type="SMART" id="SM00060"/>
    </source>
</evidence>
<keyword evidence="1" id="KW-0812">Transmembrane</keyword>
<feature type="domain" description="Fibronectin type-III" evidence="2">
    <location>
        <begin position="126"/>
        <end position="205"/>
    </location>
</feature>
<protein>
    <recommendedName>
        <fullName evidence="2">Fibronectin type-III domain-containing protein</fullName>
    </recommendedName>
</protein>
<dbReference type="Proteomes" id="UP000231300">
    <property type="component" value="Unassembled WGS sequence"/>
</dbReference>
<evidence type="ECO:0000313" key="3">
    <source>
        <dbReference type="EMBL" id="PJC49141.1"/>
    </source>
</evidence>
<dbReference type="EMBL" id="PFRK01000053">
    <property type="protein sequence ID" value="PJC49141.1"/>
    <property type="molecule type" value="Genomic_DNA"/>
</dbReference>
<proteinExistence type="predicted"/>
<dbReference type="AlphaFoldDB" id="A0A2J0N3B3"/>
<comment type="caution">
    <text evidence="3">The sequence shown here is derived from an EMBL/GenBank/DDBJ whole genome shotgun (WGS) entry which is preliminary data.</text>
</comment>
<evidence type="ECO:0000256" key="1">
    <source>
        <dbReference type="SAM" id="Phobius"/>
    </source>
</evidence>
<dbReference type="SMART" id="SM00060">
    <property type="entry name" value="FN3"/>
    <property type="match status" value="2"/>
</dbReference>
<reference evidence="4" key="1">
    <citation type="submission" date="2017-09" db="EMBL/GenBank/DDBJ databases">
        <title>Depth-based differentiation of microbial function through sediment-hosted aquifers and enrichment of novel symbionts in the deep terrestrial subsurface.</title>
        <authorList>
            <person name="Probst A.J."/>
            <person name="Ladd B."/>
            <person name="Jarett J.K."/>
            <person name="Geller-Mcgrath D.E."/>
            <person name="Sieber C.M.K."/>
            <person name="Emerson J.B."/>
            <person name="Anantharaman K."/>
            <person name="Thomas B.C."/>
            <person name="Malmstrom R."/>
            <person name="Stieglmeier M."/>
            <person name="Klingl A."/>
            <person name="Woyke T."/>
            <person name="Ryan C.M."/>
            <person name="Banfield J.F."/>
        </authorList>
    </citation>
    <scope>NUCLEOTIDE SEQUENCE [LARGE SCALE GENOMIC DNA]</scope>
</reference>
<evidence type="ECO:0000313" key="4">
    <source>
        <dbReference type="Proteomes" id="UP000231300"/>
    </source>
</evidence>
<dbReference type="InterPro" id="IPR013783">
    <property type="entry name" value="Ig-like_fold"/>
</dbReference>
<organism evidence="3 4">
    <name type="scientific">Candidatus Nomurabacteria bacterium CG_4_9_14_0_2_um_filter_32_10</name>
    <dbReference type="NCBI Taxonomy" id="1974729"/>
    <lineage>
        <taxon>Bacteria</taxon>
        <taxon>Candidatus Nomuraibacteriota</taxon>
    </lineage>
</organism>
<feature type="domain" description="Fibronectin type-III" evidence="2">
    <location>
        <begin position="224"/>
        <end position="305"/>
    </location>
</feature>
<feature type="transmembrane region" description="Helical" evidence="1">
    <location>
        <begin position="454"/>
        <end position="474"/>
    </location>
</feature>
<keyword evidence="1" id="KW-0472">Membrane</keyword>
<dbReference type="InterPro" id="IPR003961">
    <property type="entry name" value="FN3_dom"/>
</dbReference>
<dbReference type="Gene3D" id="2.60.40.10">
    <property type="entry name" value="Immunoglobulins"/>
    <property type="match status" value="1"/>
</dbReference>
<gene>
    <name evidence="3" type="ORF">CO033_03160</name>
</gene>
<feature type="transmembrane region" description="Helical" evidence="1">
    <location>
        <begin position="59"/>
        <end position="79"/>
    </location>
</feature>
<dbReference type="SUPFAM" id="SSF49265">
    <property type="entry name" value="Fibronectin type III"/>
    <property type="match status" value="1"/>
</dbReference>
<keyword evidence="1" id="KW-1133">Transmembrane helix</keyword>
<name>A0A2J0N3B3_9BACT</name>
<sequence>MNKNLRNLSKTYLLKIKILYWQRILRVVGPMSLCLRGRRLENSLANVKFYIPKKNFTKITSIIFVVIFLLSSNATPLFAQSDASIHIDLGVTGCNNNGICEVGENTLSCPADCPAPSTTTGSIIRPENIFLYNLSIEPNFTDATIRWNSSVGMISTIRWGETQDVKEGTLTSTVFAVNHKMELIHLKPGTMYFFTIESRSASGKTNFYPPTYFFTKFLKDTTFPLSPRNLRASSDISGITITWENPPDENFSYIRMMRHEDRFKGNPFSGKLIYEGREEKFLDKNVISGKKYFYVLFAKDVLGNFSGGVGVSQIAYSEKKIPIQIIEEELSEISIIENFFVHQYNQLVELLTDKKTITVDSNKSTVVDTNSKTLSDDWMKVTNAEGKVIGEYLFSFNMDSGRYQSVIPPLEKTGTYDIKIYRYQNDVLTLISESSLFINKDITPKIEKTYNISYFDFIYLIILSITLFLLLFFLRKKQKNPIK</sequence>